<evidence type="ECO:0000259" key="1">
    <source>
        <dbReference type="Pfam" id="PF09995"/>
    </source>
</evidence>
<evidence type="ECO:0000313" key="2">
    <source>
        <dbReference type="EMBL" id="TFC78393.1"/>
    </source>
</evidence>
<name>A0A4R8XK02_9MICO</name>
<accession>A0A4R8XK02</accession>
<comment type="caution">
    <text evidence="2">The sequence shown here is derived from an EMBL/GenBank/DDBJ whole genome shotgun (WGS) entry which is preliminary data.</text>
</comment>
<protein>
    <submittedName>
        <fullName evidence="2">DUF2236 domain-containing protein</fullName>
    </submittedName>
</protein>
<feature type="domain" description="ER-bound oxygenase mpaB/mpaB'/Rubber oxygenase catalytic" evidence="1">
    <location>
        <begin position="4"/>
        <end position="225"/>
    </location>
</feature>
<gene>
    <name evidence="2" type="ORF">E3T23_12690</name>
</gene>
<evidence type="ECO:0000313" key="3">
    <source>
        <dbReference type="Proteomes" id="UP000298433"/>
    </source>
</evidence>
<dbReference type="AlphaFoldDB" id="A0A4R8XK02"/>
<dbReference type="InterPro" id="IPR018713">
    <property type="entry name" value="MPAB/Lcp_cat_dom"/>
</dbReference>
<dbReference type="Proteomes" id="UP000298433">
    <property type="component" value="Unassembled WGS sequence"/>
</dbReference>
<dbReference type="PANTHER" id="PTHR36151:SF3">
    <property type="entry name" value="ER-BOUND OXYGENASE MPAB_MPAB'_RUBBER OXYGENASE CATALYTIC DOMAIN-CONTAINING PROTEIN"/>
    <property type="match status" value="1"/>
</dbReference>
<organism evidence="2 3">
    <name type="scientific">Cryobacterium cheniae</name>
    <dbReference type="NCBI Taxonomy" id="1259262"/>
    <lineage>
        <taxon>Bacteria</taxon>
        <taxon>Bacillati</taxon>
        <taxon>Actinomycetota</taxon>
        <taxon>Actinomycetes</taxon>
        <taxon>Micrococcales</taxon>
        <taxon>Microbacteriaceae</taxon>
        <taxon>Cryobacterium</taxon>
    </lineage>
</organism>
<dbReference type="Pfam" id="PF09995">
    <property type="entry name" value="MPAB_Lcp_cat"/>
    <property type="match status" value="1"/>
</dbReference>
<proteinExistence type="predicted"/>
<reference evidence="2 3" key="1">
    <citation type="submission" date="2019-03" db="EMBL/GenBank/DDBJ databases">
        <title>Genomics of glacier-inhabiting Cryobacterium strains.</title>
        <authorList>
            <person name="Liu Q."/>
            <person name="Xin Y.-H."/>
        </authorList>
    </citation>
    <scope>NUCLEOTIDE SEQUENCE [LARGE SCALE GENOMIC DNA]</scope>
    <source>
        <strain evidence="2 3">TMT2-48-2</strain>
    </source>
</reference>
<dbReference type="OrthoDB" id="3422701at2"/>
<keyword evidence="3" id="KW-1185">Reference proteome</keyword>
<dbReference type="PANTHER" id="PTHR36151">
    <property type="entry name" value="BLR2777 PROTEIN"/>
    <property type="match status" value="1"/>
</dbReference>
<sequence>MAGEAVLIAAGGRSILLQIADPSIGHGVAHHSEFAARPLDRLRGTLTYVYSVVFGTAEEAAQARHRVNHAHAPVSGPATAQSPAYSAFTPELQLWVAATLYDSAITMRELVYGPLDDDTADALYRDYAVLGTALQMPSELWPPDRTAFARYWDRRLGELATDTATRAVARQLLHPRTGPVWLRLMMPLGRFVTVGLLPGPVRALFDLPWSAGSQRRFDRVIRLTARVYPRLPRRLRHWPKNHYLRLMRQSRELAMVSWQ</sequence>
<dbReference type="GO" id="GO:0016491">
    <property type="term" value="F:oxidoreductase activity"/>
    <property type="evidence" value="ECO:0007669"/>
    <property type="project" value="InterPro"/>
</dbReference>
<dbReference type="EMBL" id="SOGN01000049">
    <property type="protein sequence ID" value="TFC78393.1"/>
    <property type="molecule type" value="Genomic_DNA"/>
</dbReference>